<reference evidence="2" key="1">
    <citation type="journal article" date="2023" name="bioRxiv">
        <title>Improved chromosome-level genome assembly for marigold (Tagetes erecta).</title>
        <authorList>
            <person name="Jiang F."/>
            <person name="Yuan L."/>
            <person name="Wang S."/>
            <person name="Wang H."/>
            <person name="Xu D."/>
            <person name="Wang A."/>
            <person name="Fan W."/>
        </authorList>
    </citation>
    <scope>NUCLEOTIDE SEQUENCE</scope>
    <source>
        <strain evidence="2">WSJ</strain>
        <tissue evidence="2">Leaf</tissue>
    </source>
</reference>
<dbReference type="EMBL" id="JAUHHV010000002">
    <property type="protein sequence ID" value="KAK1431987.1"/>
    <property type="molecule type" value="Genomic_DNA"/>
</dbReference>
<dbReference type="GO" id="GO:0000178">
    <property type="term" value="C:exosome (RNase complex)"/>
    <property type="evidence" value="ECO:0007669"/>
    <property type="project" value="TreeGrafter"/>
</dbReference>
<dbReference type="InterPro" id="IPR039278">
    <property type="entry name" value="Red1"/>
</dbReference>
<gene>
    <name evidence="2" type="ORF">QVD17_08832</name>
</gene>
<name>A0AAD8P4Q1_TARER</name>
<dbReference type="PANTHER" id="PTHR21563">
    <property type="entry name" value="ZINC FINGER C3H1 DOMAIN-CONTAINING PROTEIN"/>
    <property type="match status" value="1"/>
</dbReference>
<proteinExistence type="predicted"/>
<comment type="caution">
    <text evidence="2">The sequence shown here is derived from an EMBL/GenBank/DDBJ whole genome shotgun (WGS) entry which is preliminary data.</text>
</comment>
<evidence type="ECO:0000256" key="1">
    <source>
        <dbReference type="SAM" id="Coils"/>
    </source>
</evidence>
<keyword evidence="1" id="KW-0175">Coiled coil</keyword>
<organism evidence="2 3">
    <name type="scientific">Tagetes erecta</name>
    <name type="common">African marigold</name>
    <dbReference type="NCBI Taxonomy" id="13708"/>
    <lineage>
        <taxon>Eukaryota</taxon>
        <taxon>Viridiplantae</taxon>
        <taxon>Streptophyta</taxon>
        <taxon>Embryophyta</taxon>
        <taxon>Tracheophyta</taxon>
        <taxon>Spermatophyta</taxon>
        <taxon>Magnoliopsida</taxon>
        <taxon>eudicotyledons</taxon>
        <taxon>Gunneridae</taxon>
        <taxon>Pentapetalae</taxon>
        <taxon>asterids</taxon>
        <taxon>campanulids</taxon>
        <taxon>Asterales</taxon>
        <taxon>Asteraceae</taxon>
        <taxon>Asteroideae</taxon>
        <taxon>Heliantheae alliance</taxon>
        <taxon>Tageteae</taxon>
        <taxon>Tagetes</taxon>
    </lineage>
</organism>
<dbReference type="AlphaFoldDB" id="A0AAD8P4Q1"/>
<dbReference type="GO" id="GO:0005634">
    <property type="term" value="C:nucleus"/>
    <property type="evidence" value="ECO:0007669"/>
    <property type="project" value="TreeGrafter"/>
</dbReference>
<dbReference type="PANTHER" id="PTHR21563:SF3">
    <property type="entry name" value="ZINC FINGER C3H1 DOMAIN-CONTAINING PROTEIN"/>
    <property type="match status" value="1"/>
</dbReference>
<feature type="coiled-coil region" evidence="1">
    <location>
        <begin position="55"/>
        <end position="100"/>
    </location>
</feature>
<evidence type="ECO:0000313" key="2">
    <source>
        <dbReference type="EMBL" id="KAK1431987.1"/>
    </source>
</evidence>
<dbReference type="Proteomes" id="UP001229421">
    <property type="component" value="Unassembled WGS sequence"/>
</dbReference>
<keyword evidence="3" id="KW-1185">Reference proteome</keyword>
<sequence length="121" mass="14020">MSLPPLVPNFRDLAYRDLVPVPDRATIHVTMGSLTSSSFWNHFGATTGEMDFKSLLEIEELQDKELEEAKEHRRKCEIEERNALKAYRKAQRALAEANTRCSYLYHKRNLFSANVQPHVED</sequence>
<evidence type="ECO:0000313" key="3">
    <source>
        <dbReference type="Proteomes" id="UP001229421"/>
    </source>
</evidence>
<protein>
    <submittedName>
        <fullName evidence="2">Uncharacterized protein</fullName>
    </submittedName>
</protein>
<accession>A0AAD8P4Q1</accession>